<dbReference type="PANTHER" id="PTHR30620">
    <property type="entry name" value="PERIPLASMIC BETA-GLUCOSIDASE-RELATED"/>
    <property type="match status" value="1"/>
</dbReference>
<dbReference type="InterPro" id="IPR001764">
    <property type="entry name" value="Glyco_hydro_3_N"/>
</dbReference>
<dbReference type="Pfam" id="PF00933">
    <property type="entry name" value="Glyco_hydro_3"/>
    <property type="match status" value="1"/>
</dbReference>
<dbReference type="Gene3D" id="3.40.50.1700">
    <property type="entry name" value="Glycoside hydrolase family 3 C-terminal domain"/>
    <property type="match status" value="1"/>
</dbReference>
<reference evidence="8 9" key="1">
    <citation type="submission" date="2017-07" db="EMBL/GenBank/DDBJ databases">
        <title>Isolation and whole genome analysis of endospore-forming bacteria from heroin.</title>
        <authorList>
            <person name="Kalinowski J."/>
            <person name="Ahrens B."/>
            <person name="Al-Dilaimi A."/>
            <person name="Winkler A."/>
            <person name="Wibberg D."/>
            <person name="Schleenbecker U."/>
            <person name="Ruckert C."/>
            <person name="Wolfel R."/>
            <person name="Grass G."/>
        </authorList>
    </citation>
    <scope>NUCLEOTIDE SEQUENCE [LARGE SCALE GENOMIC DNA]</scope>
    <source>
        <strain evidence="8 9">7537-G1</strain>
    </source>
</reference>
<evidence type="ECO:0000256" key="3">
    <source>
        <dbReference type="ARBA" id="ARBA00012744"/>
    </source>
</evidence>
<accession>A0A268EN40</accession>
<protein>
    <recommendedName>
        <fullName evidence="3">beta-glucosidase</fullName>
        <ecNumber evidence="3">3.2.1.21</ecNumber>
    </recommendedName>
</protein>
<evidence type="ECO:0000259" key="7">
    <source>
        <dbReference type="SMART" id="SM01217"/>
    </source>
</evidence>
<dbReference type="OrthoDB" id="9805821at2"/>
<organism evidence="8 9">
    <name type="scientific">Paenibacillus campinasensis</name>
    <dbReference type="NCBI Taxonomy" id="66347"/>
    <lineage>
        <taxon>Bacteria</taxon>
        <taxon>Bacillati</taxon>
        <taxon>Bacillota</taxon>
        <taxon>Bacilli</taxon>
        <taxon>Bacillales</taxon>
        <taxon>Paenibacillaceae</taxon>
        <taxon>Paenibacillus</taxon>
    </lineage>
</organism>
<evidence type="ECO:0000256" key="1">
    <source>
        <dbReference type="ARBA" id="ARBA00000448"/>
    </source>
</evidence>
<dbReference type="FunFam" id="3.20.20.300:FF:000005">
    <property type="entry name" value="Periplasmic beta-glucosidase"/>
    <property type="match status" value="1"/>
</dbReference>
<name>A0A268EN40_9BACL</name>
<dbReference type="GO" id="GO:0009251">
    <property type="term" value="P:glucan catabolic process"/>
    <property type="evidence" value="ECO:0007669"/>
    <property type="project" value="TreeGrafter"/>
</dbReference>
<dbReference type="InterPro" id="IPR013783">
    <property type="entry name" value="Ig-like_fold"/>
</dbReference>
<keyword evidence="4" id="KW-0732">Signal</keyword>
<dbReference type="InterPro" id="IPR036962">
    <property type="entry name" value="Glyco_hydro_3_N_sf"/>
</dbReference>
<dbReference type="Gene3D" id="2.60.40.10">
    <property type="entry name" value="Immunoglobulins"/>
    <property type="match status" value="1"/>
</dbReference>
<evidence type="ECO:0000256" key="5">
    <source>
        <dbReference type="ARBA" id="ARBA00022801"/>
    </source>
</evidence>
<dbReference type="Pfam" id="PF14310">
    <property type="entry name" value="Fn3-like"/>
    <property type="match status" value="1"/>
</dbReference>
<comment type="catalytic activity">
    <reaction evidence="1">
        <text>Hydrolysis of terminal, non-reducing beta-D-glucosyl residues with release of beta-D-glucose.</text>
        <dbReference type="EC" id="3.2.1.21"/>
    </reaction>
</comment>
<dbReference type="PANTHER" id="PTHR30620:SF16">
    <property type="entry name" value="LYSOSOMAL BETA GLUCOSIDASE"/>
    <property type="match status" value="1"/>
</dbReference>
<keyword evidence="6" id="KW-0326">Glycosidase</keyword>
<dbReference type="SUPFAM" id="SSF51445">
    <property type="entry name" value="(Trans)glycosidases"/>
    <property type="match status" value="1"/>
</dbReference>
<dbReference type="Pfam" id="PF01915">
    <property type="entry name" value="Glyco_hydro_3_C"/>
    <property type="match status" value="1"/>
</dbReference>
<dbReference type="GO" id="GO:0008422">
    <property type="term" value="F:beta-glucosidase activity"/>
    <property type="evidence" value="ECO:0007669"/>
    <property type="project" value="UniProtKB-EC"/>
</dbReference>
<dbReference type="SUPFAM" id="SSF52279">
    <property type="entry name" value="Beta-D-glucan exohydrolase, C-terminal domain"/>
    <property type="match status" value="1"/>
</dbReference>
<dbReference type="AlphaFoldDB" id="A0A268EN40"/>
<dbReference type="SMART" id="SM01217">
    <property type="entry name" value="Fn3_like"/>
    <property type="match status" value="1"/>
</dbReference>
<keyword evidence="5 8" id="KW-0378">Hydrolase</keyword>
<evidence type="ECO:0000256" key="6">
    <source>
        <dbReference type="ARBA" id="ARBA00023295"/>
    </source>
</evidence>
<gene>
    <name evidence="8" type="ORF">CHH67_17420</name>
</gene>
<proteinExistence type="inferred from homology"/>
<dbReference type="InterPro" id="IPR002772">
    <property type="entry name" value="Glyco_hydro_3_C"/>
</dbReference>
<evidence type="ECO:0000313" key="9">
    <source>
        <dbReference type="Proteomes" id="UP000215596"/>
    </source>
</evidence>
<dbReference type="InterPro" id="IPR036881">
    <property type="entry name" value="Glyco_hydro_3_C_sf"/>
</dbReference>
<feature type="domain" description="Fibronectin type III-like" evidence="7">
    <location>
        <begin position="623"/>
        <end position="692"/>
    </location>
</feature>
<dbReference type="FunFam" id="2.60.40.10:FF:000495">
    <property type="entry name" value="Periplasmic beta-glucosidase"/>
    <property type="match status" value="1"/>
</dbReference>
<dbReference type="Proteomes" id="UP000215596">
    <property type="component" value="Unassembled WGS sequence"/>
</dbReference>
<evidence type="ECO:0000256" key="4">
    <source>
        <dbReference type="ARBA" id="ARBA00022729"/>
    </source>
</evidence>
<dbReference type="EMBL" id="NPBY01000054">
    <property type="protein sequence ID" value="PAD74537.1"/>
    <property type="molecule type" value="Genomic_DNA"/>
</dbReference>
<dbReference type="Gene3D" id="3.20.20.300">
    <property type="entry name" value="Glycoside hydrolase, family 3, N-terminal domain"/>
    <property type="match status" value="1"/>
</dbReference>
<dbReference type="InterPro" id="IPR051915">
    <property type="entry name" value="Cellulose_Degrad_GH3"/>
</dbReference>
<dbReference type="InterPro" id="IPR017853">
    <property type="entry name" value="GH"/>
</dbReference>
<sequence length="702" mass="77086">MTIEEKVGQLQQCGPSLVGAFDVSFEELVNMVFDGRISKADFQIMMSTAKQDFREEDLRAGKIGSYNGLNDAKKANELQKIAVTETRLGIPLLFGYDVIHGYRTVTPIPLAESCAWEPELWKKTARISAEEATAGGVHMTFAPMVDVAKDARWGRVSEGAGEDVLLSSIYGAAKVKGFQGDDLTKEDAMMACVKHLTGYGAAEAGKDYNRVDMSMQRLFEEYLPPFEACIKAGARAVMPAFNDINGMPCTVNSWLLTDILRGNWGFDGMTISDANAIAECVTHGIAENLADAAKQAIEAGLDMDMTSNAYSETLAELIANGDVEEQVLDRAVADILRIKFELGLFDRPYRTSEEREKAAMLKPAYRSLAREAAEKSIVLLKNENVLPLKNGVKLGLVGELANNREEMTGAWAIKADGEDCVSLVDACKAQGINFIYMAEDTVTSEDCDVYVAAIGESKNQSGEAASRASIELPTEQIDLLKRLIETGKPVIAVLFNGRPLAIPWVADNVHAIVEAWHPGVEAGNAILNILFGIINPSAKLTTTFPYSSGQCPVYYAHINTGRPGGKSKFTSKYLDTPLEPVYPFGYGLSYTTFLYSDLQVRKEQEGIRVSVKVRNTGDRDGTEIIQCYIRDIVAKRVRPVKQLVDFTKIPLQAGVESEVDFLVPYQAMGYYDISMNYVIEEGEFEIFVGGNSVDCLSSRFWL</sequence>
<comment type="similarity">
    <text evidence="2">Belongs to the glycosyl hydrolase 3 family.</text>
</comment>
<dbReference type="PRINTS" id="PR00133">
    <property type="entry name" value="GLHYDRLASE3"/>
</dbReference>
<dbReference type="EC" id="3.2.1.21" evidence="3"/>
<dbReference type="InterPro" id="IPR026891">
    <property type="entry name" value="Fn3-like"/>
</dbReference>
<comment type="caution">
    <text evidence="8">The sequence shown here is derived from an EMBL/GenBank/DDBJ whole genome shotgun (WGS) entry which is preliminary data.</text>
</comment>
<evidence type="ECO:0000256" key="2">
    <source>
        <dbReference type="ARBA" id="ARBA00005336"/>
    </source>
</evidence>
<evidence type="ECO:0000313" key="8">
    <source>
        <dbReference type="EMBL" id="PAD74537.1"/>
    </source>
</evidence>